<dbReference type="EMBL" id="MKKU01000139">
    <property type="protein sequence ID" value="RNF22359.1"/>
    <property type="molecule type" value="Genomic_DNA"/>
</dbReference>
<organism evidence="3 4">
    <name type="scientific">Trypanosoma conorhini</name>
    <dbReference type="NCBI Taxonomy" id="83891"/>
    <lineage>
        <taxon>Eukaryota</taxon>
        <taxon>Discoba</taxon>
        <taxon>Euglenozoa</taxon>
        <taxon>Kinetoplastea</taxon>
        <taxon>Metakinetoplastina</taxon>
        <taxon>Trypanosomatida</taxon>
        <taxon>Trypanosomatidae</taxon>
        <taxon>Trypanosoma</taxon>
    </lineage>
</organism>
<sequence>MNQLNVNAATREELVEVVKQLRQQLRQHQASTDRAKEHKRQVDQLKQNLREKANAVRALEQQNAMLSEKSAADEETISVLIKQLEEMSAGVADAANSDGVVEARAVSAKAAAAGPEEKRAVAAKVVQASVKGSGGAGAAGGASGDSPAPAKAAAIIAQQNEEMAKLEMKVRELTEVNTFYTAIVSHHDEAERLQVARQGAPSATTPNAAAPAADTASLRDCIRALENEREVLQRVVRQQSQEKQALMNELQEHRAELSRLELDLVAAERWKVSASASFETAESITPVYASSSPPAEEFPSSRTPARSVNSMQYKSGRGRSIPSPAARLRSTGPPPETHSPARGLASRTGLPQLEILPEIRLRNPSKQEKLLLERVEEYRKCIEEMQTFEVDRRRGFDEIERARAELFTEMNTKLEEQRREIQRLNKRLAATVSACRNEDERRTVESRSVKDAITSPIVFPVHGGGERASMPSFNACASASAGEDRVLAEEEADGVNAADEKALGGDGGAAAADAAMDEEAILECLGAVGVSAETPAQEEEGKEEGAATDTEFGGGDGAVKKLGNSLEAEEGEWQEMQDAPLPKVDWAWQLLAKEEEIGRLGILCEEGDAAVQMLQLSRAAMAAGFATHAAKCLNEVDALETALFEMRESVCSLEGRERELAAEVARLQEEMASMSQAADDTSALTLPQKALISSSCLFDATCAGEPWEPLRCVCRAYSEVVDAQLALLRTASAPVVAPAISVEEFAQLGTALDAILNKANRVANGIHDKGRSGADASCEVTAEASPEKAAESDMSVLNTAPELPSQASPLSLQPSIAPAPAAITASREAAGNASTGSRHPRQELPPGQAASAERSERSRPWFDKNQTAFSSPPGENSERNRWFLQPAGMSASSRREPPRVFSEEERLHATANAAVTTSSPMPSFESQFTERFAPDLLDYFVTSRGAGEEAQRGATAQGSAPKVRNVLDLFGAVLPAESPSKQGGDNNTFVAEFDPFA</sequence>
<dbReference type="AlphaFoldDB" id="A0A3R7NRN6"/>
<feature type="compositionally biased region" description="Polar residues" evidence="2">
    <location>
        <begin position="864"/>
        <end position="874"/>
    </location>
</feature>
<protein>
    <submittedName>
        <fullName evidence="3">Uncharacterized protein</fullName>
    </submittedName>
</protein>
<feature type="region of interest" description="Disordered" evidence="2">
    <location>
        <begin position="765"/>
        <end position="794"/>
    </location>
</feature>
<keyword evidence="1" id="KW-0175">Coiled coil</keyword>
<evidence type="ECO:0000313" key="3">
    <source>
        <dbReference type="EMBL" id="RNF22359.1"/>
    </source>
</evidence>
<feature type="compositionally biased region" description="Low complexity" evidence="2">
    <location>
        <begin position="289"/>
        <end position="301"/>
    </location>
</feature>
<feature type="region of interest" description="Disordered" evidence="2">
    <location>
        <begin position="825"/>
        <end position="880"/>
    </location>
</feature>
<feature type="coiled-coil region" evidence="1">
    <location>
        <begin position="222"/>
        <end position="270"/>
    </location>
</feature>
<dbReference type="GeneID" id="40316812"/>
<comment type="caution">
    <text evidence="3">The sequence shown here is derived from an EMBL/GenBank/DDBJ whole genome shotgun (WGS) entry which is preliminary data.</text>
</comment>
<keyword evidence="4" id="KW-1185">Reference proteome</keyword>
<feature type="compositionally biased region" description="Polar residues" evidence="2">
    <location>
        <begin position="302"/>
        <end position="313"/>
    </location>
</feature>
<dbReference type="PANTHER" id="PTHR45615">
    <property type="entry name" value="MYOSIN HEAVY CHAIN, NON-MUSCLE"/>
    <property type="match status" value="1"/>
</dbReference>
<dbReference type="Proteomes" id="UP000284403">
    <property type="component" value="Unassembled WGS sequence"/>
</dbReference>
<dbReference type="RefSeq" id="XP_029229816.1">
    <property type="nucleotide sequence ID" value="XM_029370122.1"/>
</dbReference>
<evidence type="ECO:0000256" key="2">
    <source>
        <dbReference type="SAM" id="MobiDB-lite"/>
    </source>
</evidence>
<feature type="compositionally biased region" description="Polar residues" evidence="2">
    <location>
        <begin position="979"/>
        <end position="989"/>
    </location>
</feature>
<name>A0A3R7NRN6_9TRYP</name>
<evidence type="ECO:0000313" key="4">
    <source>
        <dbReference type="Proteomes" id="UP000284403"/>
    </source>
</evidence>
<proteinExistence type="predicted"/>
<reference evidence="3 4" key="1">
    <citation type="journal article" date="2018" name="BMC Genomics">
        <title>Genomic comparison of Trypanosoma conorhini and Trypanosoma rangeli to Trypanosoma cruzi strains of high and low virulence.</title>
        <authorList>
            <person name="Bradwell K.R."/>
            <person name="Koparde V.N."/>
            <person name="Matveyev A.V."/>
            <person name="Serrano M.G."/>
            <person name="Alves J.M."/>
            <person name="Parikh H."/>
            <person name="Huang B."/>
            <person name="Lee V."/>
            <person name="Espinosa-Alvarez O."/>
            <person name="Ortiz P.A."/>
            <person name="Costa-Martins A.G."/>
            <person name="Teixeira M.M."/>
            <person name="Buck G.A."/>
        </authorList>
    </citation>
    <scope>NUCLEOTIDE SEQUENCE [LARGE SCALE GENOMIC DNA]</scope>
    <source>
        <strain evidence="3 4">025E</strain>
    </source>
</reference>
<feature type="region of interest" description="Disordered" evidence="2">
    <location>
        <begin position="533"/>
        <end position="561"/>
    </location>
</feature>
<feature type="coiled-coil region" evidence="1">
    <location>
        <begin position="657"/>
        <end position="684"/>
    </location>
</feature>
<evidence type="ECO:0000256" key="1">
    <source>
        <dbReference type="SAM" id="Coils"/>
    </source>
</evidence>
<gene>
    <name evidence="3" type="ORF">Tco025E_03201</name>
</gene>
<feature type="coiled-coil region" evidence="1">
    <location>
        <begin position="404"/>
        <end position="434"/>
    </location>
</feature>
<accession>A0A3R7NRN6</accession>
<feature type="compositionally biased region" description="Basic and acidic residues" evidence="2">
    <location>
        <begin position="853"/>
        <end position="862"/>
    </location>
</feature>
<dbReference type="PANTHER" id="PTHR45615:SF63">
    <property type="entry name" value="CHROMOSOME UNDETERMINED SCAFFOLD_10, WHOLE GENOME SHOTGUN SEQUENCE"/>
    <property type="match status" value="1"/>
</dbReference>
<feature type="coiled-coil region" evidence="1">
    <location>
        <begin position="11"/>
        <end position="76"/>
    </location>
</feature>
<dbReference type="OrthoDB" id="265747at2759"/>
<feature type="region of interest" description="Disordered" evidence="2">
    <location>
        <begin position="976"/>
        <end position="997"/>
    </location>
</feature>
<feature type="region of interest" description="Disordered" evidence="2">
    <location>
        <begin position="286"/>
        <end position="349"/>
    </location>
</feature>